<evidence type="ECO:0000313" key="2">
    <source>
        <dbReference type="Proteomes" id="UP001438707"/>
    </source>
</evidence>
<comment type="caution">
    <text evidence="1">The sequence shown here is derived from an EMBL/GenBank/DDBJ whole genome shotgun (WGS) entry which is preliminary data.</text>
</comment>
<dbReference type="EMBL" id="JALJOS010000017">
    <property type="protein sequence ID" value="KAK9827925.1"/>
    <property type="molecule type" value="Genomic_DNA"/>
</dbReference>
<dbReference type="Proteomes" id="UP001438707">
    <property type="component" value="Unassembled WGS sequence"/>
</dbReference>
<keyword evidence="2" id="KW-1185">Reference proteome</keyword>
<dbReference type="AlphaFoldDB" id="A0AAW1R1Y9"/>
<evidence type="ECO:0000313" key="1">
    <source>
        <dbReference type="EMBL" id="KAK9827925.1"/>
    </source>
</evidence>
<reference evidence="1 2" key="1">
    <citation type="journal article" date="2024" name="Nat. Commun.">
        <title>Phylogenomics reveals the evolutionary origins of lichenization in chlorophyte algae.</title>
        <authorList>
            <person name="Puginier C."/>
            <person name="Libourel C."/>
            <person name="Otte J."/>
            <person name="Skaloud P."/>
            <person name="Haon M."/>
            <person name="Grisel S."/>
            <person name="Petersen M."/>
            <person name="Berrin J.G."/>
            <person name="Delaux P.M."/>
            <person name="Dal Grande F."/>
            <person name="Keller J."/>
        </authorList>
    </citation>
    <scope>NUCLEOTIDE SEQUENCE [LARGE SCALE GENOMIC DNA]</scope>
    <source>
        <strain evidence="1 2">SAG 2145</strain>
    </source>
</reference>
<protein>
    <submittedName>
        <fullName evidence="1">Uncharacterized protein</fullName>
    </submittedName>
</protein>
<name>A0AAW1R1Y9_9CHLO</name>
<organism evidence="1 2">
    <name type="scientific">Apatococcus lobatus</name>
    <dbReference type="NCBI Taxonomy" id="904363"/>
    <lineage>
        <taxon>Eukaryota</taxon>
        <taxon>Viridiplantae</taxon>
        <taxon>Chlorophyta</taxon>
        <taxon>core chlorophytes</taxon>
        <taxon>Trebouxiophyceae</taxon>
        <taxon>Chlorellales</taxon>
        <taxon>Chlorellaceae</taxon>
        <taxon>Apatococcus</taxon>
    </lineage>
</organism>
<proteinExistence type="predicted"/>
<sequence length="294" mass="31918">MLQCSAALQDGQLRGLDCPLARGSSAQPRNSPEHYLTVLRSPSADDQDPDPAAKSNLEQFLWNFLALRSTLGPGSRESSADKAEEDLSCDPYKRPCAAGSACLGWKFDEGAGASGKCVQASVRYVPSYSLQFVCQDCDGTATFYNPDWQMTHAADSWHAAHGWPPNPQWTESSFVFASTSSNGQASKLPTTPAGLAHGYCLGAAHQQDPVTLGVRKHGRNWGHLGRGAAEGTDREAGRQPGVKWATIARHAHPKGSQSLDPFFWSTSHQLLSRWASACIAFCRWKYVEMQPQAP</sequence>
<accession>A0AAW1R1Y9</accession>
<gene>
    <name evidence="1" type="ORF">WJX74_009599</name>
</gene>